<gene>
    <name evidence="2" type="ORF">X777_12109</name>
</gene>
<sequence>MQERFSPISQSVINSDTMSEGCTSCRGANYTGGTLQLGTAAGSNTGNTSSTPGTTCTTTRRVQVRAKVLYGTGKAIANLQAQEKAAKHC</sequence>
<protein>
    <submittedName>
        <fullName evidence="2">Uncharacterized protein</fullName>
    </submittedName>
</protein>
<name>A0A026W3E3_OOCBI</name>
<evidence type="ECO:0000313" key="2">
    <source>
        <dbReference type="EMBL" id="EZA49564.1"/>
    </source>
</evidence>
<proteinExistence type="predicted"/>
<evidence type="ECO:0000313" key="3">
    <source>
        <dbReference type="Proteomes" id="UP000053097"/>
    </source>
</evidence>
<organism evidence="2 3">
    <name type="scientific">Ooceraea biroi</name>
    <name type="common">Clonal raider ant</name>
    <name type="synonym">Cerapachys biroi</name>
    <dbReference type="NCBI Taxonomy" id="2015173"/>
    <lineage>
        <taxon>Eukaryota</taxon>
        <taxon>Metazoa</taxon>
        <taxon>Ecdysozoa</taxon>
        <taxon>Arthropoda</taxon>
        <taxon>Hexapoda</taxon>
        <taxon>Insecta</taxon>
        <taxon>Pterygota</taxon>
        <taxon>Neoptera</taxon>
        <taxon>Endopterygota</taxon>
        <taxon>Hymenoptera</taxon>
        <taxon>Apocrita</taxon>
        <taxon>Aculeata</taxon>
        <taxon>Formicoidea</taxon>
        <taxon>Formicidae</taxon>
        <taxon>Dorylinae</taxon>
        <taxon>Ooceraea</taxon>
    </lineage>
</organism>
<reference evidence="2 3" key="1">
    <citation type="journal article" date="2014" name="Curr. Biol.">
        <title>The genome of the clonal raider ant Cerapachys biroi.</title>
        <authorList>
            <person name="Oxley P.R."/>
            <person name="Ji L."/>
            <person name="Fetter-Pruneda I."/>
            <person name="McKenzie S.K."/>
            <person name="Li C."/>
            <person name="Hu H."/>
            <person name="Zhang G."/>
            <person name="Kronauer D.J."/>
        </authorList>
    </citation>
    <scope>NUCLEOTIDE SEQUENCE [LARGE SCALE GENOMIC DNA]</scope>
</reference>
<dbReference type="Proteomes" id="UP000053097">
    <property type="component" value="Unassembled WGS sequence"/>
</dbReference>
<dbReference type="AlphaFoldDB" id="A0A026W3E3"/>
<keyword evidence="3" id="KW-1185">Reference proteome</keyword>
<accession>A0A026W3E3</accession>
<evidence type="ECO:0000256" key="1">
    <source>
        <dbReference type="SAM" id="MobiDB-lite"/>
    </source>
</evidence>
<feature type="region of interest" description="Disordered" evidence="1">
    <location>
        <begin position="37"/>
        <end position="57"/>
    </location>
</feature>
<dbReference type="EMBL" id="KK107503">
    <property type="protein sequence ID" value="EZA49564.1"/>
    <property type="molecule type" value="Genomic_DNA"/>
</dbReference>